<dbReference type="InterPro" id="IPR036938">
    <property type="entry name" value="PAP2/HPO_sf"/>
</dbReference>
<keyword evidence="5" id="KW-1185">Reference proteome</keyword>
<evidence type="ECO:0000256" key="1">
    <source>
        <dbReference type="PIRNR" id="PIRNR000897"/>
    </source>
</evidence>
<dbReference type="Pfam" id="PF01569">
    <property type="entry name" value="PAP2"/>
    <property type="match status" value="1"/>
</dbReference>
<dbReference type="RefSeq" id="WP_282023704.1">
    <property type="nucleotide sequence ID" value="NZ_CAMXCH010000002.1"/>
</dbReference>
<dbReference type="InterPro" id="IPR001011">
    <property type="entry name" value="Acid_Pase_classA_bac"/>
</dbReference>
<dbReference type="SUPFAM" id="SSF48317">
    <property type="entry name" value="Acid phosphatase/Vanadium-dependent haloperoxidase"/>
    <property type="match status" value="1"/>
</dbReference>
<sequence length="257" mass="28678">MSISTKAIFFVAGSIVLSFTSNTFAAKSNSILQTKPSEPYKSYLNRDDVANSLALLPPPPQQDSPAFLADQAAYKQGHTLINTPRWALAQSDANLADSNIGKPFAQALGIVISKEKTPNTYYLLRHIMVDSGFLGTDIAKNHYQRIRPFVYYKTQTCWPQDDKLLRKDGSYPSGHSALGWSTALILSEMFPQKQNQILQRGYDFGQSRVICGAHWQSDVDAGRIIGAEIVARLHANKEFMQDFQKSKEELLKQTTSN</sequence>
<feature type="chain" id="PRO_5046963550" description="Acid phosphatase" evidence="2">
    <location>
        <begin position="26"/>
        <end position="257"/>
    </location>
</feature>
<organism evidence="4 5">
    <name type="scientific">Commensalibacter papalotli</name>
    <name type="common">ex Botero et al. 2024</name>
    <dbReference type="NCBI Taxonomy" id="2972766"/>
    <lineage>
        <taxon>Bacteria</taxon>
        <taxon>Pseudomonadati</taxon>
        <taxon>Pseudomonadota</taxon>
        <taxon>Alphaproteobacteria</taxon>
        <taxon>Acetobacterales</taxon>
        <taxon>Acetobacteraceae</taxon>
    </lineage>
</organism>
<evidence type="ECO:0000259" key="3">
    <source>
        <dbReference type="SMART" id="SM00014"/>
    </source>
</evidence>
<dbReference type="SMART" id="SM00014">
    <property type="entry name" value="acidPPc"/>
    <property type="match status" value="1"/>
</dbReference>
<gene>
    <name evidence="4" type="ORF">R83534S58_LOCUS1064</name>
</gene>
<dbReference type="Gene3D" id="1.20.144.10">
    <property type="entry name" value="Phosphatidic acid phosphatase type 2/haloperoxidase"/>
    <property type="match status" value="1"/>
</dbReference>
<feature type="signal peptide" evidence="2">
    <location>
        <begin position="1"/>
        <end position="25"/>
    </location>
</feature>
<reference evidence="4" key="1">
    <citation type="submission" date="2022-10" db="EMBL/GenBank/DDBJ databases">
        <authorList>
            <person name="Botero Cardona J."/>
        </authorList>
    </citation>
    <scope>NUCLEOTIDE SEQUENCE</scope>
    <source>
        <strain evidence="4">R-83534</strain>
    </source>
</reference>
<feature type="domain" description="Phosphatidic acid phosphatase type 2/haloperoxidase" evidence="3">
    <location>
        <begin position="123"/>
        <end position="234"/>
    </location>
</feature>
<evidence type="ECO:0000313" key="4">
    <source>
        <dbReference type="EMBL" id="CAI3939980.1"/>
    </source>
</evidence>
<accession>A0ABN8W705</accession>
<dbReference type="CDD" id="cd03397">
    <property type="entry name" value="PAP2_acid_phosphatase"/>
    <property type="match status" value="1"/>
</dbReference>
<dbReference type="PIRSF" id="PIRSF000897">
    <property type="entry name" value="Acid_Ptase_ClsA"/>
    <property type="match status" value="1"/>
</dbReference>
<comment type="catalytic activity">
    <reaction evidence="1">
        <text>a phosphate monoester + H2O = an alcohol + phosphate</text>
        <dbReference type="Rhea" id="RHEA:15017"/>
        <dbReference type="ChEBI" id="CHEBI:15377"/>
        <dbReference type="ChEBI" id="CHEBI:30879"/>
        <dbReference type="ChEBI" id="CHEBI:43474"/>
        <dbReference type="ChEBI" id="CHEBI:67140"/>
        <dbReference type="EC" id="3.1.3.2"/>
    </reaction>
</comment>
<dbReference type="EC" id="3.1.3.2" evidence="1"/>
<protein>
    <recommendedName>
        <fullName evidence="1">Acid phosphatase</fullName>
        <ecNumber evidence="1">3.1.3.2</ecNumber>
    </recommendedName>
</protein>
<name>A0ABN8W705_9PROT</name>
<keyword evidence="1" id="KW-0378">Hydrolase</keyword>
<proteinExistence type="inferred from homology"/>
<comment type="similarity">
    <text evidence="1">Belongs to the class A bacterial acid phosphatase family.</text>
</comment>
<dbReference type="PRINTS" id="PR00483">
    <property type="entry name" value="BACPHPHTASE"/>
</dbReference>
<evidence type="ECO:0000256" key="2">
    <source>
        <dbReference type="SAM" id="SignalP"/>
    </source>
</evidence>
<keyword evidence="2" id="KW-0732">Signal</keyword>
<dbReference type="Proteomes" id="UP001154272">
    <property type="component" value="Unassembled WGS sequence"/>
</dbReference>
<dbReference type="EMBL" id="CAMXCH010000002">
    <property type="protein sequence ID" value="CAI3939980.1"/>
    <property type="molecule type" value="Genomic_DNA"/>
</dbReference>
<dbReference type="InterPro" id="IPR000326">
    <property type="entry name" value="PAP2/HPO"/>
</dbReference>
<evidence type="ECO:0000313" key="5">
    <source>
        <dbReference type="Proteomes" id="UP001154272"/>
    </source>
</evidence>
<comment type="caution">
    <text evidence="4">The sequence shown here is derived from an EMBL/GenBank/DDBJ whole genome shotgun (WGS) entry which is preliminary data.</text>
</comment>